<dbReference type="SUPFAM" id="SSF53649">
    <property type="entry name" value="Alkaline phosphatase-like"/>
    <property type="match status" value="2"/>
</dbReference>
<keyword evidence="2" id="KW-1185">Reference proteome</keyword>
<dbReference type="EMBL" id="JARKHS020010410">
    <property type="protein sequence ID" value="KAK8778802.1"/>
    <property type="molecule type" value="Genomic_DNA"/>
</dbReference>
<organism evidence="1 2">
    <name type="scientific">Amblyomma americanum</name>
    <name type="common">Lone star tick</name>
    <dbReference type="NCBI Taxonomy" id="6943"/>
    <lineage>
        <taxon>Eukaryota</taxon>
        <taxon>Metazoa</taxon>
        <taxon>Ecdysozoa</taxon>
        <taxon>Arthropoda</taxon>
        <taxon>Chelicerata</taxon>
        <taxon>Arachnida</taxon>
        <taxon>Acari</taxon>
        <taxon>Parasitiformes</taxon>
        <taxon>Ixodida</taxon>
        <taxon>Ixodoidea</taxon>
        <taxon>Ixodidae</taxon>
        <taxon>Amblyomminae</taxon>
        <taxon>Amblyomma</taxon>
    </lineage>
</organism>
<dbReference type="PANTHER" id="PTHR10974:SF1">
    <property type="entry name" value="FI08016P-RELATED"/>
    <property type="match status" value="1"/>
</dbReference>
<evidence type="ECO:0000313" key="1">
    <source>
        <dbReference type="EMBL" id="KAK8778802.1"/>
    </source>
</evidence>
<dbReference type="PANTHER" id="PTHR10974">
    <property type="entry name" value="FI08016P-RELATED"/>
    <property type="match status" value="1"/>
</dbReference>
<dbReference type="InterPro" id="IPR017850">
    <property type="entry name" value="Alkaline_phosphatase_core_sf"/>
</dbReference>
<protein>
    <recommendedName>
        <fullName evidence="3">Sulfatase</fullName>
    </recommendedName>
</protein>
<accession>A0AAQ4EVY0</accession>
<dbReference type="CDD" id="cd16021">
    <property type="entry name" value="ALP_like"/>
    <property type="match status" value="2"/>
</dbReference>
<evidence type="ECO:0000313" key="2">
    <source>
        <dbReference type="Proteomes" id="UP001321473"/>
    </source>
</evidence>
<evidence type="ECO:0008006" key="3">
    <source>
        <dbReference type="Google" id="ProtNLM"/>
    </source>
</evidence>
<proteinExistence type="predicted"/>
<dbReference type="FunFam" id="3.40.720.10:FF:000017">
    <property type="entry name" value="Predicted protein"/>
    <property type="match status" value="1"/>
</dbReference>
<dbReference type="AlphaFoldDB" id="A0AAQ4EVY0"/>
<comment type="caution">
    <text evidence="1">The sequence shown here is derived from an EMBL/GenBank/DDBJ whole genome shotgun (WGS) entry which is preliminary data.</text>
</comment>
<dbReference type="Gene3D" id="3.40.720.10">
    <property type="entry name" value="Alkaline Phosphatase, subunit A"/>
    <property type="match status" value="2"/>
</dbReference>
<sequence length="918" mass="104451">MAFIAGLQYSEATRGAPDGFFDNVTSNIIWSQYGERGYRTMFLEEAPAYGLFTYFSHGFRHSPADYYLRHFVMATEGSPYRTEDSLRVPCLGPTMPCEELLDYLARFTAVMAERPFFSCAIFIDITHNNLNSAGYADEPFRRLLETLHVSGVLNHTVLVFLSDHGLRFGDLRATHIGKFEDRQPFAFLAFPPWFLKQNPEAALSLHINQNRLTTPFDVHATLVELLDYPDLEQPNTKYGLSLLHEVPDTRTCADASINQQWCTCNIQADAQVSSALASSLANHLVSTINVAAVRLSRKCVAFQLLRILDVTVLQQSAEERAANISHYWVNVLVSPGGGLFEGTVRVHGGAMTVLNETSRMDVYWPVSHCARNHWIERNGFPAILPERLKEHDVVPEDLVCFYKEIYRNESLDFPDEKYMFGPRAPLLFGKLLTKEFLFVECATRQYPEHPFHDQFVLNPIVKESVEERRHGAPIGTPHNLNVLVLGLDSVSYLNFERQLPKTAHFVREKLGAFELYGYNKVGDNSYPNQVPLIAGIKATEADRAAPDGIFDNMTARLIWNMYSERGYRSMFLEECTFYGIFNYLAHGFRRAPADYYPRPVIMAMDDSPKKTQHWRYFRCLGPTMGFEELLDYFARFTEVMAGTPFFAYVFLIEITHDELNSAGYADEPFRHLLDTLYASGVLNQTVLVFLSDHGLRFGDMRATYIGTFEDREPFAFLAFPPWFLKKNPEAARSLRTNQRRLTTPFDVHATLVELLGYPDLKQLKTTYGLSLLHEVPNTRTCADASISRHWCTCNAHVNAHVSSALAWSLCSHFVSAINSWVVLAARKCATYRLVRIIHVIPLQASPTERASNISHYLLAVELSPGGAKFEATLRVNSNTVTVLNEISRLDAYSRMSDCVKKQWLEKFCYCIRTIDQSF</sequence>
<dbReference type="Proteomes" id="UP001321473">
    <property type="component" value="Unassembled WGS sequence"/>
</dbReference>
<gene>
    <name evidence="1" type="ORF">V5799_019857</name>
</gene>
<reference evidence="1 2" key="1">
    <citation type="journal article" date="2023" name="Arcadia Sci">
        <title>De novo assembly of a long-read Amblyomma americanum tick genome.</title>
        <authorList>
            <person name="Chou S."/>
            <person name="Poskanzer K.E."/>
            <person name="Rollins M."/>
            <person name="Thuy-Boun P.S."/>
        </authorList>
    </citation>
    <scope>NUCLEOTIDE SEQUENCE [LARGE SCALE GENOMIC DNA]</scope>
    <source>
        <strain evidence="1">F_SG_1</strain>
        <tissue evidence="1">Salivary glands</tissue>
    </source>
</reference>
<dbReference type="InterPro" id="IPR004245">
    <property type="entry name" value="DUF229"/>
</dbReference>
<dbReference type="Pfam" id="PF02995">
    <property type="entry name" value="DUF229"/>
    <property type="match status" value="2"/>
</dbReference>
<name>A0AAQ4EVY0_AMBAM</name>
<dbReference type="GO" id="GO:0005615">
    <property type="term" value="C:extracellular space"/>
    <property type="evidence" value="ECO:0007669"/>
    <property type="project" value="TreeGrafter"/>
</dbReference>